<dbReference type="OrthoDB" id="9980997at2"/>
<name>A0A4U1JN01_RHOCA</name>
<comment type="caution">
    <text evidence="2">The sequence shown here is derived from an EMBL/GenBank/DDBJ whole genome shotgun (WGS) entry which is preliminary data.</text>
</comment>
<feature type="compositionally biased region" description="Basic and acidic residues" evidence="1">
    <location>
        <begin position="1"/>
        <end position="12"/>
    </location>
</feature>
<dbReference type="AlphaFoldDB" id="A0A4U1JN01"/>
<proteinExistence type="predicted"/>
<sequence length="252" mass="27425">MPIAGRVERSDARPSCGNTNGGSGKLGLPCGDGIERWVGESVGGEISSAQHTAQSHPLIGASGVSADGHRRIVGADHAQSQTLAVCVEAVDHRGPVAQRPGPRLPDDAIDEAIDIIGPIAVVKSPGSGGALPAPIRTGEQLPARGIFRIGKTMAEIDDVLKRTPQIPRLLSRRFRVPCPPLPIRAPNRLRHCDVDLKPSRMRMCADYRMRTCRHRYARKHHLLTQVKTTGDHHPRLRIARIEGFRIDICFCK</sequence>
<evidence type="ECO:0000313" key="2">
    <source>
        <dbReference type="EMBL" id="TKD13787.1"/>
    </source>
</evidence>
<accession>A0A4U1JN01</accession>
<organism evidence="2 3">
    <name type="scientific">Rhodobacter capsulatus</name>
    <name type="common">Rhodopseudomonas capsulata</name>
    <dbReference type="NCBI Taxonomy" id="1061"/>
    <lineage>
        <taxon>Bacteria</taxon>
        <taxon>Pseudomonadati</taxon>
        <taxon>Pseudomonadota</taxon>
        <taxon>Alphaproteobacteria</taxon>
        <taxon>Rhodobacterales</taxon>
        <taxon>Rhodobacter group</taxon>
        <taxon>Rhodobacter</taxon>
    </lineage>
</organism>
<reference evidence="2 3" key="1">
    <citation type="submission" date="2019-04" db="EMBL/GenBank/DDBJ databases">
        <title>Draft Whole-Genome sequence of the purple photosynthetic bacterium Rhodobacter capsulatus SP108 with an indigenous class A beta-lactamase.</title>
        <authorList>
            <person name="Robertson S."/>
            <person name="Meyer T.E."/>
            <person name="Kyndt J.A."/>
        </authorList>
    </citation>
    <scope>NUCLEOTIDE SEQUENCE [LARGE SCALE GENOMIC DNA]</scope>
    <source>
        <strain evidence="2 3">SP108</strain>
    </source>
</reference>
<gene>
    <name evidence="2" type="ORF">FBT96_18940</name>
</gene>
<feature type="region of interest" description="Disordered" evidence="1">
    <location>
        <begin position="1"/>
        <end position="27"/>
    </location>
</feature>
<evidence type="ECO:0000313" key="3">
    <source>
        <dbReference type="Proteomes" id="UP000310597"/>
    </source>
</evidence>
<evidence type="ECO:0000256" key="1">
    <source>
        <dbReference type="SAM" id="MobiDB-lite"/>
    </source>
</evidence>
<dbReference type="Proteomes" id="UP000310597">
    <property type="component" value="Unassembled WGS sequence"/>
</dbReference>
<dbReference type="EMBL" id="SWJZ01000112">
    <property type="protein sequence ID" value="TKD13787.1"/>
    <property type="molecule type" value="Genomic_DNA"/>
</dbReference>
<protein>
    <submittedName>
        <fullName evidence="2">Uncharacterized protein</fullName>
    </submittedName>
</protein>